<evidence type="ECO:0000256" key="5">
    <source>
        <dbReference type="ARBA" id="ARBA00023136"/>
    </source>
</evidence>
<accession>A0A6L9MHN4</accession>
<evidence type="ECO:0000256" key="1">
    <source>
        <dbReference type="ARBA" id="ARBA00004651"/>
    </source>
</evidence>
<dbReference type="RefSeq" id="WP_163043720.1">
    <property type="nucleotide sequence ID" value="NZ_JAAAMJ010000005.1"/>
</dbReference>
<sequence>MTLLERYVFKAAFGYAAGSLASLVLIVWIVQALSRIDIIKTTASAAGNIFWIALMLLPGLVAGVLPFAVLIGAIQALNSLNAGSERAVIAASGASPKVVTRPILLLGAIGGLMILVLSHVVGPYSSSAFQNGLRSINADTLTLFLQPGRFERVQSDLVVSVGDANGSVIESLFIADTRDPAFDLTYFAREARVMEDDGRSTLLLYDGQLHRRNTTDGGVSVIEFQTYAFDLAELRPSSSGDWIRSSERSTYELLFPDPNDALYQSKPLSLVEEATDRMTSWLYAIAFALWAVVVAGDPRTNRQGTGPAMFLGLSGGLVLKALGFVALSLIEEGYLWVFVTCLLPLGAIAINLLLIWRGLGPASWPIAEWTAVQFDRMSATLARLRPAAFQNGSGG</sequence>
<protein>
    <submittedName>
        <fullName evidence="7">LptF/LptG family permease</fullName>
    </submittedName>
</protein>
<organism evidence="7 8">
    <name type="scientific">Aurantimonas aggregata</name>
    <dbReference type="NCBI Taxonomy" id="2047720"/>
    <lineage>
        <taxon>Bacteria</taxon>
        <taxon>Pseudomonadati</taxon>
        <taxon>Pseudomonadota</taxon>
        <taxon>Alphaproteobacteria</taxon>
        <taxon>Hyphomicrobiales</taxon>
        <taxon>Aurantimonadaceae</taxon>
        <taxon>Aurantimonas</taxon>
    </lineage>
</organism>
<feature type="transmembrane region" description="Helical" evidence="6">
    <location>
        <begin position="12"/>
        <end position="30"/>
    </location>
</feature>
<dbReference type="AlphaFoldDB" id="A0A6L9MHN4"/>
<keyword evidence="5 6" id="KW-0472">Membrane</keyword>
<dbReference type="GO" id="GO:0015920">
    <property type="term" value="P:lipopolysaccharide transport"/>
    <property type="evidence" value="ECO:0007669"/>
    <property type="project" value="TreeGrafter"/>
</dbReference>
<dbReference type="Pfam" id="PF03739">
    <property type="entry name" value="LptF_LptG"/>
    <property type="match status" value="1"/>
</dbReference>
<feature type="transmembrane region" description="Helical" evidence="6">
    <location>
        <begin position="336"/>
        <end position="356"/>
    </location>
</feature>
<comment type="caution">
    <text evidence="7">The sequence shown here is derived from an EMBL/GenBank/DDBJ whole genome shotgun (WGS) entry which is preliminary data.</text>
</comment>
<dbReference type="GO" id="GO:0043190">
    <property type="term" value="C:ATP-binding cassette (ABC) transporter complex"/>
    <property type="evidence" value="ECO:0007669"/>
    <property type="project" value="TreeGrafter"/>
</dbReference>
<name>A0A6L9MHN4_9HYPH</name>
<comment type="subcellular location">
    <subcellularLocation>
        <location evidence="1">Cell membrane</location>
        <topology evidence="1">Multi-pass membrane protein</topology>
    </subcellularLocation>
</comment>
<evidence type="ECO:0000313" key="8">
    <source>
        <dbReference type="Proteomes" id="UP000476332"/>
    </source>
</evidence>
<dbReference type="InterPro" id="IPR005495">
    <property type="entry name" value="LptG/LptF_permease"/>
</dbReference>
<evidence type="ECO:0000256" key="4">
    <source>
        <dbReference type="ARBA" id="ARBA00022989"/>
    </source>
</evidence>
<gene>
    <name evidence="7" type="ORF">GTW51_09715</name>
</gene>
<evidence type="ECO:0000256" key="3">
    <source>
        <dbReference type="ARBA" id="ARBA00022692"/>
    </source>
</evidence>
<keyword evidence="4 6" id="KW-1133">Transmembrane helix</keyword>
<feature type="transmembrane region" description="Helical" evidence="6">
    <location>
        <begin position="50"/>
        <end position="77"/>
    </location>
</feature>
<evidence type="ECO:0000313" key="7">
    <source>
        <dbReference type="EMBL" id="NDV86980.1"/>
    </source>
</evidence>
<evidence type="ECO:0000256" key="2">
    <source>
        <dbReference type="ARBA" id="ARBA00022475"/>
    </source>
</evidence>
<dbReference type="PANTHER" id="PTHR33529">
    <property type="entry name" value="SLR0882 PROTEIN-RELATED"/>
    <property type="match status" value="1"/>
</dbReference>
<keyword evidence="8" id="KW-1185">Reference proteome</keyword>
<dbReference type="EMBL" id="JAAAMJ010000005">
    <property type="protein sequence ID" value="NDV86980.1"/>
    <property type="molecule type" value="Genomic_DNA"/>
</dbReference>
<feature type="transmembrane region" description="Helical" evidence="6">
    <location>
        <begin position="308"/>
        <end position="330"/>
    </location>
</feature>
<feature type="transmembrane region" description="Helical" evidence="6">
    <location>
        <begin position="98"/>
        <end position="121"/>
    </location>
</feature>
<keyword evidence="2" id="KW-1003">Cell membrane</keyword>
<evidence type="ECO:0000256" key="6">
    <source>
        <dbReference type="SAM" id="Phobius"/>
    </source>
</evidence>
<proteinExistence type="predicted"/>
<dbReference type="Proteomes" id="UP000476332">
    <property type="component" value="Unassembled WGS sequence"/>
</dbReference>
<feature type="transmembrane region" description="Helical" evidence="6">
    <location>
        <begin position="278"/>
        <end position="296"/>
    </location>
</feature>
<dbReference type="PANTHER" id="PTHR33529:SF6">
    <property type="entry name" value="YJGP_YJGQ FAMILY PERMEASE"/>
    <property type="match status" value="1"/>
</dbReference>
<reference evidence="7 8" key="1">
    <citation type="submission" date="2020-01" db="EMBL/GenBank/DDBJ databases">
        <title>Genomes of bacteria type strains.</title>
        <authorList>
            <person name="Chen J."/>
            <person name="Zhu S."/>
            <person name="Chen J."/>
        </authorList>
    </citation>
    <scope>NUCLEOTIDE SEQUENCE [LARGE SCALE GENOMIC DNA]</scope>
    <source>
        <strain evidence="7 8">KCTC 52919</strain>
    </source>
</reference>
<keyword evidence="3 6" id="KW-0812">Transmembrane</keyword>